<comment type="catalytic activity">
    <reaction evidence="10 11">
        <text>tRNA(Gly) + glycine + ATP = glycyl-tRNA(Gly) + AMP + diphosphate</text>
        <dbReference type="Rhea" id="RHEA:16013"/>
        <dbReference type="Rhea" id="RHEA-COMP:9664"/>
        <dbReference type="Rhea" id="RHEA-COMP:9683"/>
        <dbReference type="ChEBI" id="CHEBI:30616"/>
        <dbReference type="ChEBI" id="CHEBI:33019"/>
        <dbReference type="ChEBI" id="CHEBI:57305"/>
        <dbReference type="ChEBI" id="CHEBI:78442"/>
        <dbReference type="ChEBI" id="CHEBI:78522"/>
        <dbReference type="ChEBI" id="CHEBI:456215"/>
        <dbReference type="EC" id="6.1.1.14"/>
    </reaction>
</comment>
<dbReference type="InterPro" id="IPR008909">
    <property type="entry name" value="DALR_anticod-bd"/>
</dbReference>
<dbReference type="GO" id="GO:0005829">
    <property type="term" value="C:cytosol"/>
    <property type="evidence" value="ECO:0007669"/>
    <property type="project" value="TreeGrafter"/>
</dbReference>
<name>A0A7C9MUB1_9BURK</name>
<dbReference type="EC" id="6.1.1.14" evidence="11"/>
<dbReference type="InterPro" id="IPR006194">
    <property type="entry name" value="Gly-tRNA-synth_heterodimer"/>
</dbReference>
<dbReference type="Proteomes" id="UP000481947">
    <property type="component" value="Unassembled WGS sequence"/>
</dbReference>
<dbReference type="AlphaFoldDB" id="A0A7C9MUB1"/>
<evidence type="ECO:0000256" key="8">
    <source>
        <dbReference type="ARBA" id="ARBA00022917"/>
    </source>
</evidence>
<keyword evidence="9 11" id="KW-0030">Aminoacyl-tRNA synthetase</keyword>
<comment type="subcellular location">
    <subcellularLocation>
        <location evidence="1 11">Cytoplasm</location>
    </subcellularLocation>
</comment>
<protein>
    <recommendedName>
        <fullName evidence="11">Glycine--tRNA ligase beta subunit</fullName>
        <ecNumber evidence="11">6.1.1.14</ecNumber>
    </recommendedName>
    <alternativeName>
        <fullName evidence="11">Glycyl-tRNA synthetase beta subunit</fullName>
        <shortName evidence="11">GlyRS</shortName>
    </alternativeName>
</protein>
<evidence type="ECO:0000256" key="2">
    <source>
        <dbReference type="ARBA" id="ARBA00008226"/>
    </source>
</evidence>
<dbReference type="NCBIfam" id="TIGR00211">
    <property type="entry name" value="glyS"/>
    <property type="match status" value="1"/>
</dbReference>
<dbReference type="RefSeq" id="WP_161124732.1">
    <property type="nucleotide sequence ID" value="NZ_VYSB01000005.1"/>
</dbReference>
<reference evidence="13 14" key="1">
    <citation type="submission" date="2019-09" db="EMBL/GenBank/DDBJ databases">
        <title>Identification of Malikia spinosa a prominent benzene-, toluene-, and ethylbenzene-degrading bacterium: enrichment, isolation and whole genome sequencing.</title>
        <authorList>
            <person name="Tancsics A."/>
            <person name="Revesz F."/>
            <person name="Kriszt B."/>
        </authorList>
    </citation>
    <scope>NUCLEOTIDE SEQUENCE [LARGE SCALE GENOMIC DNA]</scope>
    <source>
        <strain evidence="13 14">AB6</strain>
    </source>
</reference>
<evidence type="ECO:0000256" key="5">
    <source>
        <dbReference type="ARBA" id="ARBA00022598"/>
    </source>
</evidence>
<dbReference type="PROSITE" id="PS50861">
    <property type="entry name" value="AA_TRNA_LIGASE_II_GLYAB"/>
    <property type="match status" value="1"/>
</dbReference>
<keyword evidence="8 11" id="KW-0648">Protein biosynthesis</keyword>
<dbReference type="GO" id="GO:0006426">
    <property type="term" value="P:glycyl-tRNA aminoacylation"/>
    <property type="evidence" value="ECO:0007669"/>
    <property type="project" value="UniProtKB-UniRule"/>
</dbReference>
<keyword evidence="6 11" id="KW-0547">Nucleotide-binding</keyword>
<comment type="similarity">
    <text evidence="2 11">Belongs to the class-II aminoacyl-tRNA synthetase family.</text>
</comment>
<dbReference type="InterPro" id="IPR015944">
    <property type="entry name" value="Gly-tRNA-synth_bsu"/>
</dbReference>
<evidence type="ECO:0000256" key="7">
    <source>
        <dbReference type="ARBA" id="ARBA00022840"/>
    </source>
</evidence>
<keyword evidence="7 11" id="KW-0067">ATP-binding</keyword>
<evidence type="ECO:0000256" key="1">
    <source>
        <dbReference type="ARBA" id="ARBA00004496"/>
    </source>
</evidence>
<evidence type="ECO:0000313" key="14">
    <source>
        <dbReference type="Proteomes" id="UP000481947"/>
    </source>
</evidence>
<dbReference type="PANTHER" id="PTHR30075:SF2">
    <property type="entry name" value="GLYCINE--TRNA LIGASE, CHLOROPLASTIC_MITOCHONDRIAL 2"/>
    <property type="match status" value="1"/>
</dbReference>
<dbReference type="GO" id="GO:0006420">
    <property type="term" value="P:arginyl-tRNA aminoacylation"/>
    <property type="evidence" value="ECO:0007669"/>
    <property type="project" value="InterPro"/>
</dbReference>
<evidence type="ECO:0000256" key="11">
    <source>
        <dbReference type="HAMAP-Rule" id="MF_00255"/>
    </source>
</evidence>
<dbReference type="GO" id="GO:0004814">
    <property type="term" value="F:arginine-tRNA ligase activity"/>
    <property type="evidence" value="ECO:0007669"/>
    <property type="project" value="InterPro"/>
</dbReference>
<dbReference type="GO" id="GO:0005524">
    <property type="term" value="F:ATP binding"/>
    <property type="evidence" value="ECO:0007669"/>
    <property type="project" value="UniProtKB-UniRule"/>
</dbReference>
<organism evidence="13 14">
    <name type="scientific">Malikia spinosa</name>
    <dbReference type="NCBI Taxonomy" id="86180"/>
    <lineage>
        <taxon>Bacteria</taxon>
        <taxon>Pseudomonadati</taxon>
        <taxon>Pseudomonadota</taxon>
        <taxon>Betaproteobacteria</taxon>
        <taxon>Burkholderiales</taxon>
        <taxon>Comamonadaceae</taxon>
        <taxon>Malikia</taxon>
    </lineage>
</organism>
<evidence type="ECO:0000256" key="6">
    <source>
        <dbReference type="ARBA" id="ARBA00022741"/>
    </source>
</evidence>
<dbReference type="PANTHER" id="PTHR30075">
    <property type="entry name" value="GLYCYL-TRNA SYNTHETASE"/>
    <property type="match status" value="1"/>
</dbReference>
<keyword evidence="4 11" id="KW-0963">Cytoplasm</keyword>
<evidence type="ECO:0000256" key="10">
    <source>
        <dbReference type="ARBA" id="ARBA00047937"/>
    </source>
</evidence>
<dbReference type="EMBL" id="VYSB01000005">
    <property type="protein sequence ID" value="MYZ51717.1"/>
    <property type="molecule type" value="Genomic_DNA"/>
</dbReference>
<dbReference type="SUPFAM" id="SSF109604">
    <property type="entry name" value="HD-domain/PDEase-like"/>
    <property type="match status" value="1"/>
</dbReference>
<evidence type="ECO:0000259" key="12">
    <source>
        <dbReference type="SMART" id="SM00836"/>
    </source>
</evidence>
<evidence type="ECO:0000313" key="13">
    <source>
        <dbReference type="EMBL" id="MYZ51717.1"/>
    </source>
</evidence>
<dbReference type="GO" id="GO:0004820">
    <property type="term" value="F:glycine-tRNA ligase activity"/>
    <property type="evidence" value="ECO:0007669"/>
    <property type="project" value="UniProtKB-UniRule"/>
</dbReference>
<dbReference type="PRINTS" id="PR01045">
    <property type="entry name" value="TRNASYNTHGB"/>
</dbReference>
<dbReference type="Pfam" id="PF02092">
    <property type="entry name" value="tRNA_synt_2f"/>
    <property type="match status" value="1"/>
</dbReference>
<proteinExistence type="inferred from homology"/>
<gene>
    <name evidence="11" type="primary">glyS</name>
    <name evidence="13" type="ORF">F5985_06095</name>
</gene>
<evidence type="ECO:0000256" key="3">
    <source>
        <dbReference type="ARBA" id="ARBA00011209"/>
    </source>
</evidence>
<dbReference type="SMART" id="SM00836">
    <property type="entry name" value="DALR_1"/>
    <property type="match status" value="1"/>
</dbReference>
<dbReference type="Pfam" id="PF05746">
    <property type="entry name" value="DALR_1"/>
    <property type="match status" value="1"/>
</dbReference>
<comment type="subunit">
    <text evidence="3 11">Tetramer of two alpha and two beta subunits.</text>
</comment>
<dbReference type="Gene3D" id="1.10.730.10">
    <property type="entry name" value="Isoleucyl-tRNA Synthetase, Domain 1"/>
    <property type="match status" value="1"/>
</dbReference>
<sequence length="724" mass="77810">MTTKNLLVELFVEELPPKALKKLGDAFANQLFEQLKAQGLAGADSVVTPFASPRRLAAHVSQVWLKAEDKAVQLKLMPASVGLTPDGQATPALLKKLAALGADLSDPAAAVAALKRQGEGKAEALYYDSLVTGATLDVGLQKALDEAIAKLPIPKVMSYQLETDCELPGWTSVNFVRPAHGLVALHGATVVPVKALGLTAGNQTQGHRFEAAVSPVVLADADAYAETLLRDGAVFASFGDRRFAIVQQLAQAAEKLGPGYEVLMDEALLDEVTGLVERPNVLTCSFEEEFLEVPQECLILTMKANQKYFPLVDTHGKLTNQFLVVSNISPADASAVIGGNERVVRPRLADAKFFFDQDRKKTLESRVAGLAKVVYHNKLGTQGERSERVRQIAHAIVNQLRLATLPFTVDDKDHLDLLDTKAQQAARLAKTDLLTDMVGEFPELQGIMGGYYARHEGLRDGVAIAIEDHYKPRFAGDALPRNHTGTVLALADKLETLIGLFGIGQLPTGDKDPFALRRHALGVIRILAEKQLPLDLPELLQAAAVPFGELITDPSAALLDFMLDRLAVNLREQGYSAQEVDAVLALKPARLGEVARRLAAVRAFAALPEAPALAAANKRVGNILKKAEGEVKAEVNPELLQEAAETALATALAEVAPVAEAAWSQGDYTASLQLLAALKNPVDRFFDQVMVNADDPALKANRLGLLAQLHQAMNRVADLSRLAA</sequence>
<evidence type="ECO:0000256" key="9">
    <source>
        <dbReference type="ARBA" id="ARBA00023146"/>
    </source>
</evidence>
<feature type="domain" description="DALR anticodon binding" evidence="12">
    <location>
        <begin position="619"/>
        <end position="722"/>
    </location>
</feature>
<accession>A0A7C9MUB1</accession>
<dbReference type="HAMAP" id="MF_00255">
    <property type="entry name" value="Gly_tRNA_synth_beta"/>
    <property type="match status" value="1"/>
</dbReference>
<evidence type="ECO:0000256" key="4">
    <source>
        <dbReference type="ARBA" id="ARBA00022490"/>
    </source>
</evidence>
<comment type="caution">
    <text evidence="13">The sequence shown here is derived from an EMBL/GenBank/DDBJ whole genome shotgun (WGS) entry which is preliminary data.</text>
</comment>
<keyword evidence="5 11" id="KW-0436">Ligase</keyword>